<organism evidence="2 3">
    <name type="scientific">Hydnum rufescens UP504</name>
    <dbReference type="NCBI Taxonomy" id="1448309"/>
    <lineage>
        <taxon>Eukaryota</taxon>
        <taxon>Fungi</taxon>
        <taxon>Dikarya</taxon>
        <taxon>Basidiomycota</taxon>
        <taxon>Agaricomycotina</taxon>
        <taxon>Agaricomycetes</taxon>
        <taxon>Cantharellales</taxon>
        <taxon>Hydnaceae</taxon>
        <taxon>Hydnum</taxon>
    </lineage>
</organism>
<dbReference type="EMBL" id="MU128918">
    <property type="protein sequence ID" value="KAF9519377.1"/>
    <property type="molecule type" value="Genomic_DNA"/>
</dbReference>
<keyword evidence="3" id="KW-1185">Reference proteome</keyword>
<name>A0A9P6B8H9_9AGAM</name>
<comment type="caution">
    <text evidence="2">The sequence shown here is derived from an EMBL/GenBank/DDBJ whole genome shotgun (WGS) entry which is preliminary data.</text>
</comment>
<feature type="region of interest" description="Disordered" evidence="1">
    <location>
        <begin position="51"/>
        <end position="98"/>
    </location>
</feature>
<feature type="compositionally biased region" description="Basic and acidic residues" evidence="1">
    <location>
        <begin position="1"/>
        <end position="12"/>
    </location>
</feature>
<sequence>MSVDDDLNHIRNTDGTSSWGTSRLDPNHLGQRMLCVYFCTHTNELNCGADGQPPTNHWSLSSTLPTERSTRIDVVPSKPGRPGMVTIEGDHGSPVSST</sequence>
<evidence type="ECO:0000313" key="3">
    <source>
        <dbReference type="Proteomes" id="UP000886523"/>
    </source>
</evidence>
<accession>A0A9P6B8H9</accession>
<dbReference type="Proteomes" id="UP000886523">
    <property type="component" value="Unassembled WGS sequence"/>
</dbReference>
<reference evidence="2" key="1">
    <citation type="journal article" date="2020" name="Nat. Commun.">
        <title>Large-scale genome sequencing of mycorrhizal fungi provides insights into the early evolution of symbiotic traits.</title>
        <authorList>
            <person name="Miyauchi S."/>
            <person name="Kiss E."/>
            <person name="Kuo A."/>
            <person name="Drula E."/>
            <person name="Kohler A."/>
            <person name="Sanchez-Garcia M."/>
            <person name="Morin E."/>
            <person name="Andreopoulos B."/>
            <person name="Barry K.W."/>
            <person name="Bonito G."/>
            <person name="Buee M."/>
            <person name="Carver A."/>
            <person name="Chen C."/>
            <person name="Cichocki N."/>
            <person name="Clum A."/>
            <person name="Culley D."/>
            <person name="Crous P.W."/>
            <person name="Fauchery L."/>
            <person name="Girlanda M."/>
            <person name="Hayes R.D."/>
            <person name="Keri Z."/>
            <person name="LaButti K."/>
            <person name="Lipzen A."/>
            <person name="Lombard V."/>
            <person name="Magnuson J."/>
            <person name="Maillard F."/>
            <person name="Murat C."/>
            <person name="Nolan M."/>
            <person name="Ohm R.A."/>
            <person name="Pangilinan J."/>
            <person name="Pereira M.F."/>
            <person name="Perotto S."/>
            <person name="Peter M."/>
            <person name="Pfister S."/>
            <person name="Riley R."/>
            <person name="Sitrit Y."/>
            <person name="Stielow J.B."/>
            <person name="Szollosi G."/>
            <person name="Zifcakova L."/>
            <person name="Stursova M."/>
            <person name="Spatafora J.W."/>
            <person name="Tedersoo L."/>
            <person name="Vaario L.M."/>
            <person name="Yamada A."/>
            <person name="Yan M."/>
            <person name="Wang P."/>
            <person name="Xu J."/>
            <person name="Bruns T."/>
            <person name="Baldrian P."/>
            <person name="Vilgalys R."/>
            <person name="Dunand C."/>
            <person name="Henrissat B."/>
            <person name="Grigoriev I.V."/>
            <person name="Hibbett D."/>
            <person name="Nagy L.G."/>
            <person name="Martin F.M."/>
        </authorList>
    </citation>
    <scope>NUCLEOTIDE SEQUENCE</scope>
    <source>
        <strain evidence="2">UP504</strain>
    </source>
</reference>
<protein>
    <submittedName>
        <fullName evidence="2">Uncharacterized protein</fullName>
    </submittedName>
</protein>
<dbReference type="OrthoDB" id="3527137at2759"/>
<gene>
    <name evidence="2" type="ORF">BS47DRAFT_1388203</name>
</gene>
<evidence type="ECO:0000256" key="1">
    <source>
        <dbReference type="SAM" id="MobiDB-lite"/>
    </source>
</evidence>
<feature type="region of interest" description="Disordered" evidence="1">
    <location>
        <begin position="1"/>
        <end position="24"/>
    </location>
</feature>
<dbReference type="AlphaFoldDB" id="A0A9P6B8H9"/>
<feature type="compositionally biased region" description="Polar residues" evidence="1">
    <location>
        <begin position="53"/>
        <end position="67"/>
    </location>
</feature>
<proteinExistence type="predicted"/>
<evidence type="ECO:0000313" key="2">
    <source>
        <dbReference type="EMBL" id="KAF9519377.1"/>
    </source>
</evidence>